<proteinExistence type="predicted"/>
<feature type="compositionally biased region" description="Low complexity" evidence="3">
    <location>
        <begin position="712"/>
        <end position="725"/>
    </location>
</feature>
<feature type="region of interest" description="Disordered" evidence="3">
    <location>
        <begin position="1031"/>
        <end position="1060"/>
    </location>
</feature>
<dbReference type="GO" id="GO:0006325">
    <property type="term" value="P:chromatin organization"/>
    <property type="evidence" value="ECO:0007669"/>
    <property type="project" value="InterPro"/>
</dbReference>
<feature type="compositionally biased region" description="Basic and acidic residues" evidence="3">
    <location>
        <begin position="1334"/>
        <end position="1351"/>
    </location>
</feature>
<reference evidence="4 5" key="1">
    <citation type="submission" date="2011-02" db="EMBL/GenBank/DDBJ databases">
        <title>The Genome Sequence of Sphaeroforma arctica JP610.</title>
        <authorList>
            <consortium name="The Broad Institute Genome Sequencing Platform"/>
            <person name="Russ C."/>
            <person name="Cuomo C."/>
            <person name="Young S.K."/>
            <person name="Zeng Q."/>
            <person name="Gargeya S."/>
            <person name="Alvarado L."/>
            <person name="Berlin A."/>
            <person name="Chapman S.B."/>
            <person name="Chen Z."/>
            <person name="Freedman E."/>
            <person name="Gellesch M."/>
            <person name="Goldberg J."/>
            <person name="Griggs A."/>
            <person name="Gujja S."/>
            <person name="Heilman E."/>
            <person name="Heiman D."/>
            <person name="Howarth C."/>
            <person name="Mehta T."/>
            <person name="Neiman D."/>
            <person name="Pearson M."/>
            <person name="Roberts A."/>
            <person name="Saif S."/>
            <person name="Shea T."/>
            <person name="Shenoy N."/>
            <person name="Sisk P."/>
            <person name="Stolte C."/>
            <person name="Sykes S."/>
            <person name="White J."/>
            <person name="Yandava C."/>
            <person name="Burger G."/>
            <person name="Gray M.W."/>
            <person name="Holland P.W.H."/>
            <person name="King N."/>
            <person name="Lang F.B.F."/>
            <person name="Roger A.J."/>
            <person name="Ruiz-Trillo I."/>
            <person name="Haas B."/>
            <person name="Nusbaum C."/>
            <person name="Birren B."/>
        </authorList>
    </citation>
    <scope>NUCLEOTIDE SEQUENCE [LARGE SCALE GENOMIC DNA]</scope>
    <source>
        <strain evidence="4 5">JP610</strain>
    </source>
</reference>
<sequence length="1706" mass="181158">MPITDLYESVEILRTYYYILILISFAGLNQQTTTEDFHKHTDEGPTREALEAHVVGVYERALRTQKHGDNKLALELYNEALMSKQMVGVDRKVLRNKDPRSHTMLWLKYLINKNIAQLCTTDGLFSHSLQYFFEATKIEDTDPVVWLNFSDAAARADDIGLAISCAQSALRAEQHCWPAIDRLCVLLFTAGDYNGCNEIIAYALALDPLYARGQELAKAISSDETQRIKHYWLREARTAGDAATERSDEIASELQIGPGRPNLASRISGSARSGASHKMTNSRVNRKRKGRSTSTVGGGMKRRPNLADRLREKRLKRAKQYIDSAHTYNTSVPTQTIVLNEATWGGVCDALLSAHRAVVMPTAEQSPSMGGAGHELNGDTMCVHPFLSVKFELSPALSALPKPPPELQPPIRPSNLDLTVNKDSAAPEARSSEPIAAPSKDEQKAEREKERAKEAAPKPKRSSRLAAVKEAAQEAPIAQSTKLDNEIIWEDLLPTFIADSLKVLPGLADLTPGSTRSTTPHVHSSTTGMSSRNASSVGVSKGVTGSDTRQPSIALPWKDAESQNEPYMGFGGKLEEVKSRLQSEVRVTGDQTDAIPLTGATSMNSIEPGSTVAVRTDVGADEGSGTGTHKSRTEPRSTLAADTKVTTDAQKVNNSHLSETETTTAAAVKMEAPAEGQRTEDPHASQSDSKTTVDGNTGVTTEGHAAIDTKQSMPESSTTMTEESTGLADRPTVADVKQTTDESSITMTEELTGLADRPTVADVKQTTDESSTTMTEESTGLADVKQTMPESSTTMTEESTGLADRPTVADVKQITDELSPKLASHTEVTAEEHSVADTKHSSVEHSITVAEIAGVTTEGQAVIDTRQAVAEVSTTATVDTATPADGKRDTDEDLRMDTDAKSPLDPDTDASMDTLSSVVTAESQESPPPLVYVEVANPFMDSPAAFDANSSGDTSPVLASHSADEDRAVRYTDTTRNSNPTLEKVRSIDTDSGMDTKMTTDTNPSLKCDGYIVQTSTPVGAATINTDVEVGPAKDSNCSDNTHTATDTESHIKDGTPCAPTVDTNLPTATDTHATEASEPVVDVVENGSALTIDADAGDGMETTPGVNKPEQAHQALHTTADAPTESQADAELEVEGVGDEAAISAHATGPVGVDKINDGEIVGDDSFSSDTGLNESFDMGNDLGMESASTKAGVTEEKEATATEVQSDEKPKIAVQQDDSTKALQATNVDTTKEGASGSSMVSEEKEEGLQVAGSSTDAQKGLGEANSVRVADESGSVGSASQAPNDSTLVGEGIRLGTETESNAQTIADTKKRSEAGEASDTEDGTPASKKTRLDSEIGDSKVSEKETTYAHGVSVDTTYSDASVKPLGDAGAPEGEIGTSMDIDIRMDTNSDNTQPRRPLATSDDHGHTQTVAGGQGAAENPPIAASDALDTAVSPKVKTCGKTVAENTSAATVETPNSVEVVQEVETDPLDIGTIGAEGRADSATARGDNLSGSGSTESKGSSQMNTRGLYQRAHEREDEVMVGTADVPESHTSKMNTEKSSDVEKCEMKTKEERDPGIEIVDSYRKPKSPRAELCTHEFLAYQNNGDWLTTYLSTAFEARGNVDRIRCEVLARWGDTSASYELVGENGSSATLNHSTSCCTLGPPEGTPAALLQRQTPWSSLSNSARAALQARVIGLHDIVKQSEAAQTSDHGHYVAQKGA</sequence>
<feature type="compositionally biased region" description="Low complexity" evidence="3">
    <location>
        <begin position="1496"/>
        <end position="1507"/>
    </location>
</feature>
<feature type="compositionally biased region" description="Basic and acidic residues" evidence="3">
    <location>
        <begin position="828"/>
        <end position="842"/>
    </location>
</feature>
<feature type="compositionally biased region" description="Polar residues" evidence="3">
    <location>
        <begin position="684"/>
        <end position="700"/>
    </location>
</feature>
<keyword evidence="2" id="KW-0539">Nucleus</keyword>
<dbReference type="Gene3D" id="1.25.40.10">
    <property type="entry name" value="Tetratricopeptide repeat domain"/>
    <property type="match status" value="1"/>
</dbReference>
<feature type="compositionally biased region" description="Polar residues" evidence="3">
    <location>
        <begin position="1278"/>
        <end position="1290"/>
    </location>
</feature>
<dbReference type="GeneID" id="25906057"/>
<feature type="compositionally biased region" description="Polar residues" evidence="3">
    <location>
        <begin position="1301"/>
        <end position="1310"/>
    </location>
</feature>
<dbReference type="STRING" id="667725.A0A0L0G005"/>
<dbReference type="EMBL" id="KQ241954">
    <property type="protein sequence ID" value="KNC82151.1"/>
    <property type="molecule type" value="Genomic_DNA"/>
</dbReference>
<feature type="region of interest" description="Disordered" evidence="3">
    <location>
        <begin position="1093"/>
        <end position="1130"/>
    </location>
</feature>
<dbReference type="SUPFAM" id="SSF48452">
    <property type="entry name" value="TPR-like"/>
    <property type="match status" value="1"/>
</dbReference>
<feature type="compositionally biased region" description="Low complexity" evidence="3">
    <location>
        <begin position="787"/>
        <end position="800"/>
    </location>
</feature>
<feature type="compositionally biased region" description="Low complexity" evidence="3">
    <location>
        <begin position="264"/>
        <end position="276"/>
    </location>
</feature>
<protein>
    <submittedName>
        <fullName evidence="4">Uncharacterized protein</fullName>
    </submittedName>
</protein>
<dbReference type="GO" id="GO:0005634">
    <property type="term" value="C:nucleus"/>
    <property type="evidence" value="ECO:0007669"/>
    <property type="project" value="UniProtKB-SubCell"/>
</dbReference>
<feature type="region of interest" description="Disordered" evidence="3">
    <location>
        <begin position="243"/>
        <end position="304"/>
    </location>
</feature>
<dbReference type="RefSeq" id="XP_014156053.1">
    <property type="nucleotide sequence ID" value="XM_014300578.1"/>
</dbReference>
<comment type="subcellular location">
    <subcellularLocation>
        <location evidence="1">Nucleus</location>
    </subcellularLocation>
</comment>
<evidence type="ECO:0000313" key="5">
    <source>
        <dbReference type="Proteomes" id="UP000054560"/>
    </source>
</evidence>
<dbReference type="PANTHER" id="PTHR15502:SF7">
    <property type="entry name" value="CALCINEURIN-BINDING PROTEIN CABIN-1"/>
    <property type="match status" value="1"/>
</dbReference>
<feature type="compositionally biased region" description="Basic and acidic residues" evidence="3">
    <location>
        <begin position="439"/>
        <end position="457"/>
    </location>
</feature>
<feature type="compositionally biased region" description="Polar residues" evidence="3">
    <location>
        <begin position="1450"/>
        <end position="1464"/>
    </location>
</feature>
<feature type="region of interest" description="Disordered" evidence="3">
    <location>
        <begin position="587"/>
        <end position="842"/>
    </location>
</feature>
<name>A0A0L0G005_9EUKA</name>
<dbReference type="OrthoDB" id="77564at2759"/>
<feature type="region of interest" description="Disordered" evidence="3">
    <location>
        <begin position="1163"/>
        <end position="1426"/>
    </location>
</feature>
<dbReference type="InterPro" id="IPR011990">
    <property type="entry name" value="TPR-like_helical_dom_sf"/>
</dbReference>
<feature type="compositionally biased region" description="Polar residues" evidence="3">
    <location>
        <begin position="512"/>
        <end position="534"/>
    </location>
</feature>
<gene>
    <name evidence="4" type="ORF">SARC_05553</name>
</gene>
<dbReference type="InterPro" id="IPR033053">
    <property type="entry name" value="Hir3/CABIN1"/>
</dbReference>
<feature type="region of interest" description="Disordered" evidence="3">
    <location>
        <begin position="874"/>
        <end position="911"/>
    </location>
</feature>
<dbReference type="GO" id="GO:0031491">
    <property type="term" value="F:nucleosome binding"/>
    <property type="evidence" value="ECO:0007669"/>
    <property type="project" value="TreeGrafter"/>
</dbReference>
<dbReference type="Proteomes" id="UP000054560">
    <property type="component" value="Unassembled WGS sequence"/>
</dbReference>
<feature type="compositionally biased region" description="Low complexity" evidence="3">
    <location>
        <begin position="535"/>
        <end position="546"/>
    </location>
</feature>
<feature type="region of interest" description="Disordered" evidence="3">
    <location>
        <begin position="1535"/>
        <end position="1559"/>
    </location>
</feature>
<evidence type="ECO:0000313" key="4">
    <source>
        <dbReference type="EMBL" id="KNC82151.1"/>
    </source>
</evidence>
<feature type="compositionally biased region" description="Polar residues" evidence="3">
    <location>
        <begin position="1036"/>
        <end position="1045"/>
    </location>
</feature>
<evidence type="ECO:0000256" key="1">
    <source>
        <dbReference type="ARBA" id="ARBA00004123"/>
    </source>
</evidence>
<feature type="compositionally biased region" description="Polar residues" evidence="3">
    <location>
        <begin position="599"/>
        <end position="608"/>
    </location>
</feature>
<evidence type="ECO:0000256" key="3">
    <source>
        <dbReference type="SAM" id="MobiDB-lite"/>
    </source>
</evidence>
<organism evidence="4 5">
    <name type="scientific">Sphaeroforma arctica JP610</name>
    <dbReference type="NCBI Taxonomy" id="667725"/>
    <lineage>
        <taxon>Eukaryota</taxon>
        <taxon>Ichthyosporea</taxon>
        <taxon>Ichthyophonida</taxon>
        <taxon>Sphaeroforma</taxon>
    </lineage>
</organism>
<feature type="region of interest" description="Disordered" evidence="3">
    <location>
        <begin position="1450"/>
        <end position="1513"/>
    </location>
</feature>
<evidence type="ECO:0000256" key="2">
    <source>
        <dbReference type="ARBA" id="ARBA00023242"/>
    </source>
</evidence>
<feature type="region of interest" description="Disordered" evidence="3">
    <location>
        <begin position="423"/>
        <end position="477"/>
    </location>
</feature>
<feature type="compositionally biased region" description="Low complexity" evidence="3">
    <location>
        <begin position="768"/>
        <end position="779"/>
    </location>
</feature>
<feature type="compositionally biased region" description="Polar residues" evidence="3">
    <location>
        <begin position="644"/>
        <end position="665"/>
    </location>
</feature>
<feature type="compositionally biased region" description="Basic and acidic residues" evidence="3">
    <location>
        <begin position="885"/>
        <end position="904"/>
    </location>
</feature>
<keyword evidence="5" id="KW-1185">Reference proteome</keyword>
<feature type="region of interest" description="Disordered" evidence="3">
    <location>
        <begin position="510"/>
        <end position="551"/>
    </location>
</feature>
<dbReference type="PANTHER" id="PTHR15502">
    <property type="entry name" value="CALCINEURIN-BINDING PROTEIN CABIN 1-RELATED"/>
    <property type="match status" value="1"/>
</dbReference>
<feature type="compositionally biased region" description="Basic and acidic residues" evidence="3">
    <location>
        <begin position="1195"/>
        <end position="1213"/>
    </location>
</feature>
<accession>A0A0L0G005</accession>
<feature type="compositionally biased region" description="Low complexity" evidence="3">
    <location>
        <begin position="874"/>
        <end position="884"/>
    </location>
</feature>